<evidence type="ECO:0000313" key="2">
    <source>
        <dbReference type="EMBL" id="EGI77776.1"/>
    </source>
</evidence>
<accession>F3KR75</accession>
<comment type="caution">
    <text evidence="2">The sequence shown here is derived from an EMBL/GenBank/DDBJ whole genome shotgun (WGS) entry which is preliminary data.</text>
</comment>
<dbReference type="InterPro" id="IPR014558">
    <property type="entry name" value="UCP029720"/>
</dbReference>
<dbReference type="PIRSF" id="PIRSF029720">
    <property type="entry name" value="UCP029720"/>
    <property type="match status" value="1"/>
</dbReference>
<evidence type="ECO:0000256" key="1">
    <source>
        <dbReference type="SAM" id="SignalP"/>
    </source>
</evidence>
<proteinExistence type="predicted"/>
<dbReference type="PANTHER" id="PTHR39335:SF1">
    <property type="entry name" value="BLL4220 PROTEIN"/>
    <property type="match status" value="1"/>
</dbReference>
<name>F3KR75_9BURK</name>
<gene>
    <name evidence="2" type="ORF">HGR_04753</name>
</gene>
<dbReference type="OrthoDB" id="9800666at2"/>
<feature type="chain" id="PRO_5003296831" description="Lipoprotein" evidence="1">
    <location>
        <begin position="23"/>
        <end position="120"/>
    </location>
</feature>
<dbReference type="GO" id="GO:0043448">
    <property type="term" value="P:alkane catabolic process"/>
    <property type="evidence" value="ECO:0007669"/>
    <property type="project" value="TreeGrafter"/>
</dbReference>
<evidence type="ECO:0008006" key="4">
    <source>
        <dbReference type="Google" id="ProtNLM"/>
    </source>
</evidence>
<dbReference type="Pfam" id="PF03640">
    <property type="entry name" value="Lipoprotein_15"/>
    <property type="match status" value="2"/>
</dbReference>
<dbReference type="AlphaFoldDB" id="F3KR75"/>
<dbReference type="Proteomes" id="UP000016368">
    <property type="component" value="Unassembled WGS sequence"/>
</dbReference>
<dbReference type="PANTHER" id="PTHR39335">
    <property type="entry name" value="BLL4220 PROTEIN"/>
    <property type="match status" value="1"/>
</dbReference>
<dbReference type="eggNOG" id="COG4315">
    <property type="taxonomic scope" value="Bacteria"/>
</dbReference>
<evidence type="ECO:0000313" key="3">
    <source>
        <dbReference type="Proteomes" id="UP000016368"/>
    </source>
</evidence>
<sequence length="120" mass="12559">MKKIFFAAVFTLLGVLAGAAHAQLVVRDGVLTGAGGRTVYTFDKDQPGKSNCGSGCLAVWPAFMAKPEAVAKGEFGLIDAGGGNRQWTVNGKPLYYYTGDTQPGDRKGDGVGGVWHVVKP</sequence>
<keyword evidence="1" id="KW-0732">Signal</keyword>
<protein>
    <recommendedName>
        <fullName evidence="4">Lipoprotein</fullName>
    </recommendedName>
</protein>
<keyword evidence="3" id="KW-1185">Reference proteome</keyword>
<dbReference type="InterPro" id="IPR005297">
    <property type="entry name" value="Lipoprotein_repeat"/>
</dbReference>
<organism evidence="2 3">
    <name type="scientific">Hylemonella gracilis ATCC 19624</name>
    <dbReference type="NCBI Taxonomy" id="887062"/>
    <lineage>
        <taxon>Bacteria</taxon>
        <taxon>Pseudomonadati</taxon>
        <taxon>Pseudomonadota</taxon>
        <taxon>Betaproteobacteria</taxon>
        <taxon>Burkholderiales</taxon>
        <taxon>Comamonadaceae</taxon>
        <taxon>Hylemonella</taxon>
    </lineage>
</organism>
<reference evidence="2 3" key="1">
    <citation type="journal article" date="2011" name="EMBO J.">
        <title>Structural diversity of bacterial flagellar motors.</title>
        <authorList>
            <person name="Chen S."/>
            <person name="Beeby M."/>
            <person name="Murphy G.E."/>
            <person name="Leadbetter J.R."/>
            <person name="Hendrixson D.R."/>
            <person name="Briegel A."/>
            <person name="Li Z."/>
            <person name="Shi J."/>
            <person name="Tocheva E.I."/>
            <person name="Muller A."/>
            <person name="Dobro M.J."/>
            <person name="Jensen G.J."/>
        </authorList>
    </citation>
    <scope>NUCLEOTIDE SEQUENCE [LARGE SCALE GENOMIC DNA]</scope>
    <source>
        <strain evidence="2 3">ATCC 19624</strain>
    </source>
</reference>
<dbReference type="STRING" id="887062.HGR_04753"/>
<dbReference type="RefSeq" id="WP_006296951.1">
    <property type="nucleotide sequence ID" value="NZ_AEGR01000042.1"/>
</dbReference>
<feature type="signal peptide" evidence="1">
    <location>
        <begin position="1"/>
        <end position="22"/>
    </location>
</feature>
<dbReference type="EMBL" id="AEGR01000042">
    <property type="protein sequence ID" value="EGI77776.1"/>
    <property type="molecule type" value="Genomic_DNA"/>
</dbReference>